<evidence type="ECO:0000313" key="2">
    <source>
        <dbReference type="Proteomes" id="UP000197904"/>
    </source>
</evidence>
<protein>
    <submittedName>
        <fullName evidence="1">Aldose epimerase</fullName>
    </submittedName>
</protein>
<dbReference type="InterPro" id="IPR008183">
    <property type="entry name" value="Aldose_1/G6P_1-epimerase"/>
</dbReference>
<evidence type="ECO:0000313" key="1">
    <source>
        <dbReference type="EMBL" id="OWR33262.1"/>
    </source>
</evidence>
<dbReference type="GO" id="GO:0005975">
    <property type="term" value="P:carbohydrate metabolic process"/>
    <property type="evidence" value="ECO:0007669"/>
    <property type="project" value="InterPro"/>
</dbReference>
<organism evidence="1 2">
    <name type="scientific">Stenotrophomonas pavanii</name>
    <dbReference type="NCBI Taxonomy" id="487698"/>
    <lineage>
        <taxon>Bacteria</taxon>
        <taxon>Pseudomonadati</taxon>
        <taxon>Pseudomonadota</taxon>
        <taxon>Gammaproteobacteria</taxon>
        <taxon>Lysobacterales</taxon>
        <taxon>Lysobacteraceae</taxon>
        <taxon>Stenotrophomonas</taxon>
    </lineage>
</organism>
<dbReference type="InterPro" id="IPR011013">
    <property type="entry name" value="Gal_mutarotase_sf_dom"/>
</dbReference>
<name>A0A246KXG8_9GAMM</name>
<comment type="caution">
    <text evidence="1">The sequence shown here is derived from an EMBL/GenBank/DDBJ whole genome shotgun (WGS) entry which is preliminary data.</text>
</comment>
<dbReference type="EMBL" id="NIXP01000082">
    <property type="protein sequence ID" value="OWR33262.1"/>
    <property type="molecule type" value="Genomic_DNA"/>
</dbReference>
<sequence>MVRERVPAVDDALAALPAGELHWLRCGDLEVALATGAGGRVAHLRYRGMEWLVDAQQAGPAAIAWGCYPMVPWAGRIRRGQFRFDGAPHALPLNFGGHAIHGVGFTRPWQVERMEAATATLSLALPCDRYWPFGGVATQEVALQPHRLQLRLSVQAGERAMPAVLGWHPWFLKPERLLFSPRAMYPRDVEGIATLPAADPVPGPWDDCFIADSDITLLRGGQRLRLRSDHDHWVVYDGASHATCVEPQSGPPDGFTLAPHRLEPGQRLALTFELAWSVDGA</sequence>
<proteinExistence type="predicted"/>
<accession>A0A246KXG8</accession>
<dbReference type="AlphaFoldDB" id="A0A246KXG8"/>
<dbReference type="InterPro" id="IPR014718">
    <property type="entry name" value="GH-type_carb-bd"/>
</dbReference>
<dbReference type="GO" id="GO:0016853">
    <property type="term" value="F:isomerase activity"/>
    <property type="evidence" value="ECO:0007669"/>
    <property type="project" value="InterPro"/>
</dbReference>
<dbReference type="Pfam" id="PF01263">
    <property type="entry name" value="Aldose_epim"/>
    <property type="match status" value="1"/>
</dbReference>
<gene>
    <name evidence="1" type="ORF">CEE55_12475</name>
</gene>
<dbReference type="SUPFAM" id="SSF74650">
    <property type="entry name" value="Galactose mutarotase-like"/>
    <property type="match status" value="1"/>
</dbReference>
<dbReference type="GO" id="GO:0030246">
    <property type="term" value="F:carbohydrate binding"/>
    <property type="evidence" value="ECO:0007669"/>
    <property type="project" value="InterPro"/>
</dbReference>
<reference evidence="1 2" key="1">
    <citation type="submission" date="2017-06" db="EMBL/GenBank/DDBJ databases">
        <authorList>
            <person name="Kim H.J."/>
            <person name="Triplett B.A."/>
        </authorList>
    </citation>
    <scope>NUCLEOTIDE SEQUENCE [LARGE SCALE GENOMIC DNA]</scope>
    <source>
        <strain evidence="1 2">S18795</strain>
    </source>
</reference>
<dbReference type="Proteomes" id="UP000197904">
    <property type="component" value="Unassembled WGS sequence"/>
</dbReference>
<dbReference type="RefSeq" id="WP_049467292.1">
    <property type="nucleotide sequence ID" value="NZ_JBJMAE010000007.1"/>
</dbReference>
<dbReference type="Gene3D" id="2.70.98.10">
    <property type="match status" value="1"/>
</dbReference>